<keyword evidence="1" id="KW-0812">Transmembrane</keyword>
<organism evidence="2 3">
    <name type="scientific">Pseudomonas quercus</name>
    <dbReference type="NCBI Taxonomy" id="2722792"/>
    <lineage>
        <taxon>Bacteria</taxon>
        <taxon>Pseudomonadati</taxon>
        <taxon>Pseudomonadota</taxon>
        <taxon>Gammaproteobacteria</taxon>
        <taxon>Pseudomonadales</taxon>
        <taxon>Pseudomonadaceae</taxon>
        <taxon>Pseudomonas</taxon>
    </lineage>
</organism>
<gene>
    <name evidence="2" type="ORF">HBH25_22335</name>
</gene>
<dbReference type="RefSeq" id="WP_168086145.1">
    <property type="nucleotide sequence ID" value="NZ_JAAVJI010000024.1"/>
</dbReference>
<reference evidence="2 3" key="1">
    <citation type="submission" date="2020-03" db="EMBL/GenBank/DDBJ databases">
        <authorList>
            <person name="Wang L."/>
            <person name="He N."/>
            <person name="Li Y."/>
            <person name="Fang Y."/>
            <person name="Zhang F."/>
        </authorList>
    </citation>
    <scope>NUCLEOTIDE SEQUENCE [LARGE SCALE GENOMIC DNA]</scope>
    <source>
        <strain evidence="3">hsmgli-8</strain>
    </source>
</reference>
<comment type="caution">
    <text evidence="2">The sequence shown here is derived from an EMBL/GenBank/DDBJ whole genome shotgun (WGS) entry which is preliminary data.</text>
</comment>
<evidence type="ECO:0000313" key="2">
    <source>
        <dbReference type="EMBL" id="NJP03570.1"/>
    </source>
</evidence>
<evidence type="ECO:0000256" key="1">
    <source>
        <dbReference type="SAM" id="Phobius"/>
    </source>
</evidence>
<accession>A0ABX0YJF1</accession>
<name>A0ABX0YJF1_9PSED</name>
<sequence>MKPKWILVGIATAVWTGLLVAVGVLGVYWYKLGPISGLATDWGSFGSVLSGAFTLLSSLATIGTLLFLYLQKIKSEQRQKQVDIENADRQDKHDDVVRKQVAALTFEQ</sequence>
<dbReference type="EMBL" id="JAAVJI010000024">
    <property type="protein sequence ID" value="NJP03570.1"/>
    <property type="molecule type" value="Genomic_DNA"/>
</dbReference>
<protein>
    <submittedName>
        <fullName evidence="2">Uncharacterized protein</fullName>
    </submittedName>
</protein>
<proteinExistence type="predicted"/>
<feature type="transmembrane region" description="Helical" evidence="1">
    <location>
        <begin position="7"/>
        <end position="30"/>
    </location>
</feature>
<keyword evidence="1" id="KW-0472">Membrane</keyword>
<feature type="transmembrane region" description="Helical" evidence="1">
    <location>
        <begin position="42"/>
        <end position="70"/>
    </location>
</feature>
<dbReference type="Proteomes" id="UP000746535">
    <property type="component" value="Unassembled WGS sequence"/>
</dbReference>
<keyword evidence="3" id="KW-1185">Reference proteome</keyword>
<keyword evidence="1" id="KW-1133">Transmembrane helix</keyword>
<evidence type="ECO:0000313" key="3">
    <source>
        <dbReference type="Proteomes" id="UP000746535"/>
    </source>
</evidence>